<dbReference type="SMART" id="SM00986">
    <property type="entry name" value="UDG"/>
    <property type="match status" value="1"/>
</dbReference>
<dbReference type="InterPro" id="IPR001098">
    <property type="entry name" value="DNA-dir_DNA_pol_A_palm_dom"/>
</dbReference>
<reference evidence="4" key="1">
    <citation type="submission" date="2020-03" db="EMBL/GenBank/DDBJ databases">
        <title>The deep terrestrial virosphere.</title>
        <authorList>
            <person name="Holmfeldt K."/>
            <person name="Nilsson E."/>
            <person name="Simone D."/>
            <person name="Lopez-Fernandez M."/>
            <person name="Wu X."/>
            <person name="de Brujin I."/>
            <person name="Lundin D."/>
            <person name="Andersson A."/>
            <person name="Bertilsson S."/>
            <person name="Dopson M."/>
        </authorList>
    </citation>
    <scope>NUCLEOTIDE SEQUENCE</scope>
    <source>
        <strain evidence="4">MM415B01315</strain>
    </source>
</reference>
<dbReference type="SMART" id="SM00474">
    <property type="entry name" value="35EXOc"/>
    <property type="match status" value="1"/>
</dbReference>
<dbReference type="InterPro" id="IPR002298">
    <property type="entry name" value="DNA_polymerase_A"/>
</dbReference>
<dbReference type="InterPro" id="IPR012337">
    <property type="entry name" value="RNaseH-like_sf"/>
</dbReference>
<dbReference type="GO" id="GO:0003677">
    <property type="term" value="F:DNA binding"/>
    <property type="evidence" value="ECO:0007669"/>
    <property type="project" value="InterPro"/>
</dbReference>
<dbReference type="EMBL" id="MT141364">
    <property type="protein sequence ID" value="QJA59321.1"/>
    <property type="molecule type" value="Genomic_DNA"/>
</dbReference>
<dbReference type="Gene3D" id="3.30.420.10">
    <property type="entry name" value="Ribonuclease H-like superfamily/Ribonuclease H"/>
    <property type="match status" value="1"/>
</dbReference>
<evidence type="ECO:0000256" key="1">
    <source>
        <dbReference type="ARBA" id="ARBA00022705"/>
    </source>
</evidence>
<dbReference type="Gene3D" id="1.10.150.20">
    <property type="entry name" value="5' to 3' exonuclease, C-terminal subdomain"/>
    <property type="match status" value="2"/>
</dbReference>
<dbReference type="SUPFAM" id="SSF53098">
    <property type="entry name" value="Ribonuclease H-like"/>
    <property type="match status" value="1"/>
</dbReference>
<protein>
    <submittedName>
        <fullName evidence="4">Putative DNA polymerase</fullName>
    </submittedName>
</protein>
<dbReference type="GO" id="GO:0008408">
    <property type="term" value="F:3'-5' exonuclease activity"/>
    <property type="evidence" value="ECO:0007669"/>
    <property type="project" value="InterPro"/>
</dbReference>
<dbReference type="Gene3D" id="3.40.470.10">
    <property type="entry name" value="Uracil-DNA glycosylase-like domain"/>
    <property type="match status" value="1"/>
</dbReference>
<dbReference type="GO" id="GO:0003887">
    <property type="term" value="F:DNA-directed DNA polymerase activity"/>
    <property type="evidence" value="ECO:0007669"/>
    <property type="project" value="InterPro"/>
</dbReference>
<gene>
    <name evidence="4" type="ORF">MM415B01315_0030</name>
</gene>
<dbReference type="Pfam" id="PF03167">
    <property type="entry name" value="UDG"/>
    <property type="match status" value="1"/>
</dbReference>
<dbReference type="InterPro" id="IPR036895">
    <property type="entry name" value="Uracil-DNA_glycosylase-like_sf"/>
</dbReference>
<name>A0A6M3IPW4_9ZZZZ</name>
<dbReference type="Gene3D" id="1.20.1060.10">
    <property type="entry name" value="Taq DNA Polymerase, Chain T, domain 4"/>
    <property type="match status" value="1"/>
</dbReference>
<dbReference type="PANTHER" id="PTHR10133">
    <property type="entry name" value="DNA POLYMERASE I"/>
    <property type="match status" value="1"/>
</dbReference>
<feature type="domain" description="Uracil-DNA glycosylase-like" evidence="3">
    <location>
        <begin position="22"/>
        <end position="180"/>
    </location>
</feature>
<proteinExistence type="predicted"/>
<keyword evidence="1" id="KW-0235">DNA replication</keyword>
<evidence type="ECO:0000259" key="3">
    <source>
        <dbReference type="SMART" id="SM00986"/>
    </source>
</evidence>
<dbReference type="SUPFAM" id="SSF56672">
    <property type="entry name" value="DNA/RNA polymerases"/>
    <property type="match status" value="2"/>
</dbReference>
<dbReference type="InterPro" id="IPR043502">
    <property type="entry name" value="DNA/RNA_pol_sf"/>
</dbReference>
<evidence type="ECO:0000259" key="2">
    <source>
        <dbReference type="SMART" id="SM00474"/>
    </source>
</evidence>
<dbReference type="PANTHER" id="PTHR10133:SF27">
    <property type="entry name" value="DNA POLYMERASE NU"/>
    <property type="match status" value="1"/>
</dbReference>
<dbReference type="SMART" id="SM00987">
    <property type="entry name" value="UreE_C"/>
    <property type="match status" value="1"/>
</dbReference>
<feature type="domain" description="3'-5' exonuclease" evidence="2">
    <location>
        <begin position="196"/>
        <end position="377"/>
    </location>
</feature>
<accession>A0A6M3IPW4</accession>
<dbReference type="Pfam" id="PF01612">
    <property type="entry name" value="DNA_pol_A_exo1"/>
    <property type="match status" value="1"/>
</dbReference>
<dbReference type="Gene3D" id="3.30.70.370">
    <property type="match status" value="2"/>
</dbReference>
<evidence type="ECO:0000313" key="4">
    <source>
        <dbReference type="EMBL" id="QJA59321.1"/>
    </source>
</evidence>
<dbReference type="InterPro" id="IPR002562">
    <property type="entry name" value="3'-5'_exonuclease_dom"/>
</dbReference>
<dbReference type="Pfam" id="PF00476">
    <property type="entry name" value="DNA_pol_A"/>
    <property type="match status" value="1"/>
</dbReference>
<organism evidence="4">
    <name type="scientific">viral metagenome</name>
    <dbReference type="NCBI Taxonomy" id="1070528"/>
    <lineage>
        <taxon>unclassified sequences</taxon>
        <taxon>metagenomes</taxon>
        <taxon>organismal metagenomes</taxon>
    </lineage>
</organism>
<dbReference type="InterPro" id="IPR036397">
    <property type="entry name" value="RNaseH_sf"/>
</dbReference>
<sequence>MPQSLQAYQLLASKCSKTKLVLPINLNQTKMAIVGESLGKDERDNDAYFVGAAGKLLDKLIREAGLIRSIMHITNVIKVYIPTTPNKENYLNSIGLSTSDFIPYLTEELERINPKIILAVGGIALETLTNETSITKWRGSTLKCTLSDKLKNVTIIPTLHPSYLQRGKMMLYPYVRHDVVRFAKLAFNLSEPAQEYEQITNPNLTEVVDFLHDINANSTATTFDIETVAKQRITCIGFTKSTTSAICIPFRHNGLKNRWEEHEQLIILDSIRQIYNNPKITKIAQNIGYELHYLLPLLGFPREPLFDTMHAHQLIHPDAPHDLGFLISTYTKMPYHKDEFKDWEMKDLPHDQTLWEYNIKDVISTHRIYERFKVDLQELNLYDFFVGFVMPLKRVLFEMEHRGINVDKNLRDKKDKDISENQLPDVLYHINELTGKDINPNSSLQVGEYLTSLNIPIPRTDKGNYTVKEDKLDKLRARFPQHKRIMDLIICARKLKAKTLGTYLRATLSQDGRLRTRYNFTKTGRLSSKENHLGEGTNLQNQPKRLRTIYIPDKDHVFLTPDLEQAEALVQVFYMKAEKLKKRMLEKEKIHAIVAEWIDGKKISELTPERYRDIKSTVYGCVDAQTEVLTTNGWIPITNCTIETEIAQWNPTNWEISFVKPLKLHKGQHVGDILEFTQGFFNQRITPTHRMPHWRIKKGRAREDVDGPVRDILAKDFKQVKNQYMRLPLAGKIDIGTKNLTKLEAGLLLAIQADGCIRSNGAVEFNFKKPYKINRLCYILDNLGILCSIYPTQNNKYTSFYISKTSKLTQITDYLLPNKTFNFKHLIQCKQATLHQIVTEACFWDGRTNGPNSWQYYTTNKQNAEIMTTLAHLTNHRGIINDRDNTGGFGCENAKRLYIVSISRYPLGDFSCMHVERINTNETVYCPTVPTGYFVIKRNDRISITGNSNYRMGVDTFATTIGKTVAEAKVLRDKYYSAVPELPAYFDWIENELKTNRKLTNPYKRVRIFTGMLDVSELYSAYAQLPQSTVADTINLGILGLWLIKPQNIHLLIQVHDEVVISLPLSLVEWFKPYIKLHLSTLREIEINNEILTIPVDIGKVKTNWYGKED</sequence>
<dbReference type="GO" id="GO:0006302">
    <property type="term" value="P:double-strand break repair"/>
    <property type="evidence" value="ECO:0007669"/>
    <property type="project" value="TreeGrafter"/>
</dbReference>
<dbReference type="SUPFAM" id="SSF52141">
    <property type="entry name" value="Uracil-DNA glycosylase-like"/>
    <property type="match status" value="1"/>
</dbReference>
<dbReference type="InterPro" id="IPR005122">
    <property type="entry name" value="Uracil-DNA_glycosylase-like"/>
</dbReference>
<dbReference type="AlphaFoldDB" id="A0A6M3IPW4"/>
<dbReference type="GO" id="GO:0006261">
    <property type="term" value="P:DNA-templated DNA replication"/>
    <property type="evidence" value="ECO:0007669"/>
    <property type="project" value="InterPro"/>
</dbReference>